<protein>
    <submittedName>
        <fullName evidence="3">Uncharacterized protein</fullName>
    </submittedName>
</protein>
<organism evidence="3 4">
    <name type="scientific">Chlamydomonas incerta</name>
    <dbReference type="NCBI Taxonomy" id="51695"/>
    <lineage>
        <taxon>Eukaryota</taxon>
        <taxon>Viridiplantae</taxon>
        <taxon>Chlorophyta</taxon>
        <taxon>core chlorophytes</taxon>
        <taxon>Chlorophyceae</taxon>
        <taxon>CS clade</taxon>
        <taxon>Chlamydomonadales</taxon>
        <taxon>Chlamydomonadaceae</taxon>
        <taxon>Chlamydomonas</taxon>
    </lineage>
</organism>
<evidence type="ECO:0000313" key="3">
    <source>
        <dbReference type="EMBL" id="KAG2431171.1"/>
    </source>
</evidence>
<feature type="region of interest" description="Disordered" evidence="2">
    <location>
        <begin position="425"/>
        <end position="447"/>
    </location>
</feature>
<accession>A0A835VZZ4</accession>
<feature type="coiled-coil region" evidence="1">
    <location>
        <begin position="471"/>
        <end position="498"/>
    </location>
</feature>
<dbReference type="EMBL" id="JAEHOC010000025">
    <property type="protein sequence ID" value="KAG2431171.1"/>
    <property type="molecule type" value="Genomic_DNA"/>
</dbReference>
<keyword evidence="1" id="KW-0175">Coiled coil</keyword>
<feature type="compositionally biased region" description="Low complexity" evidence="2">
    <location>
        <begin position="429"/>
        <end position="440"/>
    </location>
</feature>
<evidence type="ECO:0000313" key="4">
    <source>
        <dbReference type="Proteomes" id="UP000650467"/>
    </source>
</evidence>
<proteinExistence type="predicted"/>
<feature type="compositionally biased region" description="Low complexity" evidence="2">
    <location>
        <begin position="322"/>
        <end position="331"/>
    </location>
</feature>
<reference evidence="3" key="1">
    <citation type="journal article" date="2020" name="bioRxiv">
        <title>Comparative genomics of Chlamydomonas.</title>
        <authorList>
            <person name="Craig R.J."/>
            <person name="Hasan A.R."/>
            <person name="Ness R.W."/>
            <person name="Keightley P.D."/>
        </authorList>
    </citation>
    <scope>NUCLEOTIDE SEQUENCE</scope>
    <source>
        <strain evidence="3">SAG 7.73</strain>
    </source>
</reference>
<feature type="region of interest" description="Disordered" evidence="2">
    <location>
        <begin position="315"/>
        <end position="336"/>
    </location>
</feature>
<dbReference type="Proteomes" id="UP000650467">
    <property type="component" value="Unassembled WGS sequence"/>
</dbReference>
<gene>
    <name evidence="3" type="ORF">HXX76_009699</name>
</gene>
<comment type="caution">
    <text evidence="3">The sequence shown here is derived from an EMBL/GenBank/DDBJ whole genome shotgun (WGS) entry which is preliminary data.</text>
</comment>
<evidence type="ECO:0000256" key="2">
    <source>
        <dbReference type="SAM" id="MobiDB-lite"/>
    </source>
</evidence>
<evidence type="ECO:0000256" key="1">
    <source>
        <dbReference type="SAM" id="Coils"/>
    </source>
</evidence>
<keyword evidence="4" id="KW-1185">Reference proteome</keyword>
<dbReference type="AlphaFoldDB" id="A0A835VZZ4"/>
<sequence length="503" mass="52230">MQFGETGHVGFEEEKDDILAMGAVSVGCTAIKLHKLTCDNGWRFRGIRLTSAGRSRTMNILRQPAPLHVRQQRVFVVVKVGGQLHPVPAKLCDEELDQGSEAPVVSEADHNRLPGAQQQQSALPPYPQSPTSRPQQQACSWYLLLPASELSRRWGMAPHAGDAICGLDTYVAEGPAGGGPGGGGGGEALQRLRATMAEQDALPRQGQLEPDRNQRMGPPALPLPLPLPAHLVPAKRRAPSLERVRVRERERSAEARGSAALLAAAAAARVGAAAALAGLASSATTESLGMGPRSACGAVKPSVAAVAALEGGKATLQPLPPHQQQQQQPQPHLEPEQPRCINACAQQGQPRPSVQRHQQYEQPALAQYPLSHAAGAGPAAADALERKRDADVTGVAQAIAAAAAAAFSQPSLSWVIEPGGPNLTGAGGLSTHSGSSSGSGSIAGDGGNSGHRYQVEVAAAAQIILSLGQRLAEAAGERAELLARLEESERRLAAVRAAVVEGG</sequence>
<name>A0A835VZZ4_CHLIN</name>